<keyword evidence="2" id="KW-1185">Reference proteome</keyword>
<evidence type="ECO:0000313" key="1">
    <source>
        <dbReference type="EMBL" id="KZV25855.1"/>
    </source>
</evidence>
<sequence length="73" mass="7867">MGVTTDFGMSQTDANELSLVNSAVNEVIAETADTYMELSCWGKSDVNGISVEQTADATEISYEQRTADAKEII</sequence>
<dbReference type="AlphaFoldDB" id="A0A2Z7AVI0"/>
<evidence type="ECO:0000313" key="2">
    <source>
        <dbReference type="Proteomes" id="UP000250235"/>
    </source>
</evidence>
<dbReference type="Proteomes" id="UP000250235">
    <property type="component" value="Unassembled WGS sequence"/>
</dbReference>
<name>A0A2Z7AVI0_9LAMI</name>
<dbReference type="EMBL" id="KV011822">
    <property type="protein sequence ID" value="KZV25855.1"/>
    <property type="molecule type" value="Genomic_DNA"/>
</dbReference>
<gene>
    <name evidence="1" type="ORF">F511_29132</name>
</gene>
<reference evidence="1 2" key="1">
    <citation type="journal article" date="2015" name="Proc. Natl. Acad. Sci. U.S.A.">
        <title>The resurrection genome of Boea hygrometrica: A blueprint for survival of dehydration.</title>
        <authorList>
            <person name="Xiao L."/>
            <person name="Yang G."/>
            <person name="Zhang L."/>
            <person name="Yang X."/>
            <person name="Zhao S."/>
            <person name="Ji Z."/>
            <person name="Zhou Q."/>
            <person name="Hu M."/>
            <person name="Wang Y."/>
            <person name="Chen M."/>
            <person name="Xu Y."/>
            <person name="Jin H."/>
            <person name="Xiao X."/>
            <person name="Hu G."/>
            <person name="Bao F."/>
            <person name="Hu Y."/>
            <person name="Wan P."/>
            <person name="Li L."/>
            <person name="Deng X."/>
            <person name="Kuang T."/>
            <person name="Xiang C."/>
            <person name="Zhu J.K."/>
            <person name="Oliver M.J."/>
            <person name="He Y."/>
        </authorList>
    </citation>
    <scope>NUCLEOTIDE SEQUENCE [LARGE SCALE GENOMIC DNA]</scope>
    <source>
        <strain evidence="2">cv. XS01</strain>
    </source>
</reference>
<protein>
    <submittedName>
        <fullName evidence="1">Uncharacterized protein</fullName>
    </submittedName>
</protein>
<proteinExistence type="predicted"/>
<accession>A0A2Z7AVI0</accession>
<organism evidence="1 2">
    <name type="scientific">Dorcoceras hygrometricum</name>
    <dbReference type="NCBI Taxonomy" id="472368"/>
    <lineage>
        <taxon>Eukaryota</taxon>
        <taxon>Viridiplantae</taxon>
        <taxon>Streptophyta</taxon>
        <taxon>Embryophyta</taxon>
        <taxon>Tracheophyta</taxon>
        <taxon>Spermatophyta</taxon>
        <taxon>Magnoliopsida</taxon>
        <taxon>eudicotyledons</taxon>
        <taxon>Gunneridae</taxon>
        <taxon>Pentapetalae</taxon>
        <taxon>asterids</taxon>
        <taxon>lamiids</taxon>
        <taxon>Lamiales</taxon>
        <taxon>Gesneriaceae</taxon>
        <taxon>Didymocarpoideae</taxon>
        <taxon>Trichosporeae</taxon>
        <taxon>Loxocarpinae</taxon>
        <taxon>Dorcoceras</taxon>
    </lineage>
</organism>